<sequence length="88" mass="10157">MIPTHDLKEAGLGWLNDPKESIQATEIDWQNYLQYLIFRHEQLEQLLVQCVNSDDDKGAKKVGSVMIRLNDRMTGVESVLSSFRAQHR</sequence>
<dbReference type="AlphaFoldDB" id="A0A6M3JPY8"/>
<protein>
    <submittedName>
        <fullName evidence="1">Uncharacterized protein</fullName>
    </submittedName>
</protein>
<dbReference type="EMBL" id="MT141847">
    <property type="protein sequence ID" value="QJA71122.1"/>
    <property type="molecule type" value="Genomic_DNA"/>
</dbReference>
<name>A0A6M3JPY8_9ZZZZ</name>
<proteinExistence type="predicted"/>
<dbReference type="EMBL" id="MT142932">
    <property type="protein sequence ID" value="QJA90716.1"/>
    <property type="molecule type" value="Genomic_DNA"/>
</dbReference>
<accession>A0A6M3JPY8</accession>
<evidence type="ECO:0000313" key="1">
    <source>
        <dbReference type="EMBL" id="QJA71122.1"/>
    </source>
</evidence>
<gene>
    <name evidence="1" type="ORF">MM415A03373_0019</name>
    <name evidence="2" type="ORF">MM415B03595_0011</name>
</gene>
<evidence type="ECO:0000313" key="2">
    <source>
        <dbReference type="EMBL" id="QJA90716.1"/>
    </source>
</evidence>
<reference evidence="1" key="1">
    <citation type="submission" date="2020-03" db="EMBL/GenBank/DDBJ databases">
        <title>The deep terrestrial virosphere.</title>
        <authorList>
            <person name="Holmfeldt K."/>
            <person name="Nilsson E."/>
            <person name="Simone D."/>
            <person name="Lopez-Fernandez M."/>
            <person name="Wu X."/>
            <person name="de Brujin I."/>
            <person name="Lundin D."/>
            <person name="Andersson A."/>
            <person name="Bertilsson S."/>
            <person name="Dopson M."/>
        </authorList>
    </citation>
    <scope>NUCLEOTIDE SEQUENCE</scope>
    <source>
        <strain evidence="1">MM415A03373</strain>
        <strain evidence="2">MM415B03595</strain>
    </source>
</reference>
<organism evidence="1">
    <name type="scientific">viral metagenome</name>
    <dbReference type="NCBI Taxonomy" id="1070528"/>
    <lineage>
        <taxon>unclassified sequences</taxon>
        <taxon>metagenomes</taxon>
        <taxon>organismal metagenomes</taxon>
    </lineage>
</organism>